<protein>
    <submittedName>
        <fullName evidence="2">Uncharacterized protein</fullName>
    </submittedName>
</protein>
<feature type="region of interest" description="Disordered" evidence="1">
    <location>
        <begin position="31"/>
        <end position="106"/>
    </location>
</feature>
<reference evidence="2" key="1">
    <citation type="submission" date="2024-10" db="EMBL/GenBank/DDBJ databases">
        <authorList>
            <person name="Ryan C."/>
        </authorList>
    </citation>
    <scope>NUCLEOTIDE SEQUENCE [LARGE SCALE GENOMIC DNA]</scope>
</reference>
<evidence type="ECO:0000313" key="3">
    <source>
        <dbReference type="Proteomes" id="UP001497457"/>
    </source>
</evidence>
<accession>A0ABC8YUH3</accession>
<feature type="compositionally biased region" description="Basic and acidic residues" evidence="1">
    <location>
        <begin position="61"/>
        <end position="85"/>
    </location>
</feature>
<proteinExistence type="predicted"/>
<evidence type="ECO:0000256" key="1">
    <source>
        <dbReference type="SAM" id="MobiDB-lite"/>
    </source>
</evidence>
<dbReference type="EMBL" id="OZ075127">
    <property type="protein sequence ID" value="CAL4950445.1"/>
    <property type="molecule type" value="Genomic_DNA"/>
</dbReference>
<dbReference type="AlphaFoldDB" id="A0ABC8YUH3"/>
<name>A0ABC8YUH3_9POAL</name>
<evidence type="ECO:0000313" key="2">
    <source>
        <dbReference type="EMBL" id="CAL4950445.1"/>
    </source>
</evidence>
<dbReference type="Proteomes" id="UP001497457">
    <property type="component" value="Chromosome 17b"/>
</dbReference>
<keyword evidence="3" id="KW-1185">Reference proteome</keyword>
<organism evidence="2 3">
    <name type="scientific">Urochloa decumbens</name>
    <dbReference type="NCBI Taxonomy" id="240449"/>
    <lineage>
        <taxon>Eukaryota</taxon>
        <taxon>Viridiplantae</taxon>
        <taxon>Streptophyta</taxon>
        <taxon>Embryophyta</taxon>
        <taxon>Tracheophyta</taxon>
        <taxon>Spermatophyta</taxon>
        <taxon>Magnoliopsida</taxon>
        <taxon>Liliopsida</taxon>
        <taxon>Poales</taxon>
        <taxon>Poaceae</taxon>
        <taxon>PACMAD clade</taxon>
        <taxon>Panicoideae</taxon>
        <taxon>Panicodae</taxon>
        <taxon>Paniceae</taxon>
        <taxon>Melinidinae</taxon>
        <taxon>Urochloa</taxon>
    </lineage>
</organism>
<sequence>MAADGTPFLHGSAFSFTFAIDGAITTVLVDDPVEEELARRRDSDAAKKRDSGVGMKSDGGAAKERDGGAGKKVGGDAAEKRDGGAAKKRGRNGSVDRREEGEATSGWSSAVLERGLALRRRGGSASCSSRRCGLIVGEGARYREEAAASRALGVGAADAVAADQEALVEVDPTLAFLCVAVL</sequence>
<gene>
    <name evidence="2" type="ORF">URODEC1_LOCUS38383</name>
</gene>
<feature type="compositionally biased region" description="Basic and acidic residues" evidence="1">
    <location>
        <begin position="36"/>
        <end position="51"/>
    </location>
</feature>